<accession>A0ACD4WR14</accession>
<evidence type="ECO:0000313" key="1">
    <source>
        <dbReference type="EMBL" id="WOY99960.1"/>
    </source>
</evidence>
<dbReference type="Proteomes" id="UP001303608">
    <property type="component" value="Chromosome"/>
</dbReference>
<organism evidence="1 2">
    <name type="scientific">Streptomyces violaceoruber</name>
    <dbReference type="NCBI Taxonomy" id="1935"/>
    <lineage>
        <taxon>Bacteria</taxon>
        <taxon>Bacillati</taxon>
        <taxon>Actinomycetota</taxon>
        <taxon>Actinomycetes</taxon>
        <taxon>Kitasatosporales</taxon>
        <taxon>Streptomycetaceae</taxon>
        <taxon>Streptomyces</taxon>
        <taxon>Streptomyces violaceoruber group</taxon>
    </lineage>
</organism>
<keyword evidence="2" id="KW-1185">Reference proteome</keyword>
<gene>
    <name evidence="1" type="ORF">R2E43_21915</name>
</gene>
<sequence length="250" mass="27829">MSLAALPEPAVVLAETDWGALEHAYGTAEDTPAQLVALLDDDQRARSQALDHLHHVVHHQNTLYVATVPATLYVAGILHDPRTALPVDKRPHDFPGPMRAELLGWLNSVADAAGDQAEATMRRFGFPPEEYPPIVRTREIRQLLFSAVSACFDDYDLHVHEAALAACIPLLDDPHLHRHRKAVAPQLRETLAASALWQYQERAVEALSWWGEDTTGLKVRRNPFAWCDASPNPSADEWHLSPEDQADLPF</sequence>
<protein>
    <submittedName>
        <fullName evidence="1">Uncharacterized protein</fullName>
    </submittedName>
</protein>
<name>A0ACD4WR14_STRVN</name>
<proteinExistence type="predicted"/>
<dbReference type="EMBL" id="CP137734">
    <property type="protein sequence ID" value="WOY99960.1"/>
    <property type="molecule type" value="Genomic_DNA"/>
</dbReference>
<reference evidence="1" key="1">
    <citation type="submission" date="2023-10" db="EMBL/GenBank/DDBJ databases">
        <title>The genome sequence of Streptomyces violaceoruber CGMCC 4.1801.</title>
        <authorList>
            <person name="Mo P."/>
        </authorList>
    </citation>
    <scope>NUCLEOTIDE SEQUENCE</scope>
    <source>
        <strain evidence="1">CGMCC 4.1801</strain>
    </source>
</reference>
<evidence type="ECO:0000313" key="2">
    <source>
        <dbReference type="Proteomes" id="UP001303608"/>
    </source>
</evidence>